<feature type="transmembrane region" description="Helical" evidence="1">
    <location>
        <begin position="24"/>
        <end position="45"/>
    </location>
</feature>
<dbReference type="Proteomes" id="UP000007319">
    <property type="component" value="Plasmid AZOBR_p1"/>
</dbReference>
<dbReference type="KEGG" id="abs:AZOBR_p110112"/>
<dbReference type="EMBL" id="HE577328">
    <property type="protein sequence ID" value="CCC99636.1"/>
    <property type="molecule type" value="Genomic_DNA"/>
</dbReference>
<organism evidence="2 3">
    <name type="scientific">Azospirillum baldaniorum</name>
    <dbReference type="NCBI Taxonomy" id="1064539"/>
    <lineage>
        <taxon>Bacteria</taxon>
        <taxon>Pseudomonadati</taxon>
        <taxon>Pseudomonadota</taxon>
        <taxon>Alphaproteobacteria</taxon>
        <taxon>Rhodospirillales</taxon>
        <taxon>Azospirillaceae</taxon>
        <taxon>Azospirillum</taxon>
    </lineage>
</organism>
<keyword evidence="2" id="KW-0614">Plasmid</keyword>
<sequence length="304" mass="35042">MVSAASSDSYVFNPKDHTHHGLNFRFAIATIGVLPAFLTLGYFAFNLPQMFIFLLIYIGFLVAVIWFCLELMRAVLIGNSVRVGSGNFPEIEAILEEVKKKIKYSKDIEIYIVEGGSVNMFLYRFFRTKFIVINSAFVESCESSKNYRDIEWSIARFVGYMKVKRDHYFPILDELMSTIKNIPLFNLFILPYERCIVYSGDQIGLAVCGSLESSIVGLEKLLIGKTLYTKVTNDTFINQANRLNGSIFAKIARFFSEFPFLTDRYLNLMAFSREFRRDQYLEFVRSNKMNADLLLYALENRHGS</sequence>
<evidence type="ECO:0000256" key="1">
    <source>
        <dbReference type="SAM" id="Phobius"/>
    </source>
</evidence>
<accession>A0A9P1JTR4</accession>
<evidence type="ECO:0000313" key="3">
    <source>
        <dbReference type="Proteomes" id="UP000007319"/>
    </source>
</evidence>
<protein>
    <recommendedName>
        <fullName evidence="4">Peptidase M48 domain-containing protein</fullName>
    </recommendedName>
</protein>
<gene>
    <name evidence="2" type="ORF">AZOBR_p110112</name>
</gene>
<reference evidence="2 3" key="1">
    <citation type="journal article" date="2011" name="PLoS Genet.">
        <title>Azospirillum genomes reveal transition of bacteria from aquatic to terrestrial environments.</title>
        <authorList>
            <person name="Wisniewski-Dye F."/>
            <person name="Borziak K."/>
            <person name="Khalsa-Moyers G."/>
            <person name="Alexandre G."/>
            <person name="Sukharnikov L.O."/>
            <person name="Wuichet K."/>
            <person name="Hurst G.B."/>
            <person name="McDonald W.H."/>
            <person name="Robertson J.S."/>
            <person name="Barbe V."/>
            <person name="Calteau A."/>
            <person name="Rouy Z."/>
            <person name="Mangenot S."/>
            <person name="Prigent-Combaret C."/>
            <person name="Normand P."/>
            <person name="Boyer M."/>
            <person name="Siguier P."/>
            <person name="Dessaux Y."/>
            <person name="Elmerich C."/>
            <person name="Condemine G."/>
            <person name="Krishnen G."/>
            <person name="Kennedy I."/>
            <person name="Paterson A.H."/>
            <person name="Gonzalez V."/>
            <person name="Mavingui P."/>
            <person name="Zhulin I.B."/>
        </authorList>
    </citation>
    <scope>NUCLEOTIDE SEQUENCE [LARGE SCALE GENOMIC DNA]</scope>
    <source>
        <strain evidence="2 3">Sp245</strain>
    </source>
</reference>
<evidence type="ECO:0008006" key="4">
    <source>
        <dbReference type="Google" id="ProtNLM"/>
    </source>
</evidence>
<geneLocation type="plasmid" evidence="2 3">
    <name>AZOBR_p1</name>
</geneLocation>
<keyword evidence="1" id="KW-0812">Transmembrane</keyword>
<name>A0A9P1JTR4_9PROT</name>
<dbReference type="AlphaFoldDB" id="A0A9P1JTR4"/>
<proteinExistence type="predicted"/>
<dbReference type="CDD" id="cd07325">
    <property type="entry name" value="M48_Ste24p_like"/>
    <property type="match status" value="1"/>
</dbReference>
<dbReference type="RefSeq" id="WP_014197144.1">
    <property type="nucleotide sequence ID" value="NC_016594.1"/>
</dbReference>
<evidence type="ECO:0000313" key="2">
    <source>
        <dbReference type="EMBL" id="CCC99636.1"/>
    </source>
</evidence>
<keyword evidence="1" id="KW-0472">Membrane</keyword>
<keyword evidence="3" id="KW-1185">Reference proteome</keyword>
<keyword evidence="1" id="KW-1133">Transmembrane helix</keyword>
<feature type="transmembrane region" description="Helical" evidence="1">
    <location>
        <begin position="51"/>
        <end position="69"/>
    </location>
</feature>